<keyword evidence="4" id="KW-1185">Reference proteome</keyword>
<keyword evidence="2" id="KW-1133">Transmembrane helix</keyword>
<gene>
    <name evidence="3" type="ORF">SAMN05216274_11359</name>
</gene>
<feature type="region of interest" description="Disordered" evidence="1">
    <location>
        <begin position="416"/>
        <end position="455"/>
    </location>
</feature>
<dbReference type="RefSeq" id="WP_241994617.1">
    <property type="nucleotide sequence ID" value="NZ_FOPW01000013.1"/>
</dbReference>
<feature type="transmembrane region" description="Helical" evidence="2">
    <location>
        <begin position="96"/>
        <end position="117"/>
    </location>
</feature>
<evidence type="ECO:0000256" key="2">
    <source>
        <dbReference type="SAM" id="Phobius"/>
    </source>
</evidence>
<evidence type="ECO:0000313" key="4">
    <source>
        <dbReference type="Proteomes" id="UP000199681"/>
    </source>
</evidence>
<name>A0ABY1EGA9_9MICO</name>
<sequence>MRIHDEPRGATGARPARPVLRHPLAALWSAFVLVHLLLITLALFGPGYPLGDVEVVYRGWAEGAAAGNIVGVTENFVYPLLALVPVVGALALGGPAYLGTWFGLITVLNAGAFFVLLRTHRPAAWWWLAFLALLGPIALLRIDAVTVPLCIIALLGLRRLPLWGTVLLTIAAWIKIWPVAALAALFVASKLRWRMLGVAAAVTAAVVAAAGALSLARGSGIHVLSFVGEQAGRGIQIESPIAVPWLWQAVLNVPGSFIYYDQQILTFQVAGAGTAAASAVMTPLLALVAAAVLLLGVRAQRRGVGWLAVFPPLTLALTVTLIAVNKVGSPQFISWLAAPIILGLVLNGRAWRTPALLALALAALTQLVYPYLYDWLLVAHPLMILVLTVRNLLEFVLLGWALFTLHRLGRSGRPARDRFTTKPLTTKPLTTKPLTTKPLTTKPLTTKPLTTKPLI</sequence>
<keyword evidence="2" id="KW-0812">Transmembrane</keyword>
<feature type="transmembrane region" description="Helical" evidence="2">
    <location>
        <begin position="195"/>
        <end position="216"/>
    </location>
</feature>
<evidence type="ECO:0000313" key="3">
    <source>
        <dbReference type="EMBL" id="SFH73988.1"/>
    </source>
</evidence>
<feature type="transmembrane region" description="Helical" evidence="2">
    <location>
        <begin position="275"/>
        <end position="297"/>
    </location>
</feature>
<comment type="caution">
    <text evidence="3">The sequence shown here is derived from an EMBL/GenBank/DDBJ whole genome shotgun (WGS) entry which is preliminary data.</text>
</comment>
<reference evidence="3 4" key="1">
    <citation type="submission" date="2016-10" db="EMBL/GenBank/DDBJ databases">
        <authorList>
            <person name="Varghese N."/>
            <person name="Submissions S."/>
        </authorList>
    </citation>
    <scope>NUCLEOTIDE SEQUENCE [LARGE SCALE GENOMIC DNA]</scope>
    <source>
        <strain evidence="3 4">GMCC 1.11211</strain>
    </source>
</reference>
<feature type="transmembrane region" description="Helical" evidence="2">
    <location>
        <begin position="304"/>
        <end position="324"/>
    </location>
</feature>
<feature type="transmembrane region" description="Helical" evidence="2">
    <location>
        <begin position="330"/>
        <end position="348"/>
    </location>
</feature>
<feature type="transmembrane region" description="Helical" evidence="2">
    <location>
        <begin position="378"/>
        <end position="403"/>
    </location>
</feature>
<feature type="transmembrane region" description="Helical" evidence="2">
    <location>
        <begin position="24"/>
        <end position="44"/>
    </location>
</feature>
<dbReference type="EMBL" id="FOPW01000013">
    <property type="protein sequence ID" value="SFH73988.1"/>
    <property type="molecule type" value="Genomic_DNA"/>
</dbReference>
<keyword evidence="2" id="KW-0472">Membrane</keyword>
<evidence type="ECO:0008006" key="5">
    <source>
        <dbReference type="Google" id="ProtNLM"/>
    </source>
</evidence>
<feature type="transmembrane region" description="Helical" evidence="2">
    <location>
        <begin position="124"/>
        <end position="157"/>
    </location>
</feature>
<accession>A0ABY1EGA9</accession>
<feature type="compositionally biased region" description="Low complexity" evidence="1">
    <location>
        <begin position="421"/>
        <end position="455"/>
    </location>
</feature>
<protein>
    <recommendedName>
        <fullName evidence="5">DUF2029 domain-containing protein</fullName>
    </recommendedName>
</protein>
<evidence type="ECO:0000256" key="1">
    <source>
        <dbReference type="SAM" id="MobiDB-lite"/>
    </source>
</evidence>
<feature type="transmembrane region" description="Helical" evidence="2">
    <location>
        <begin position="163"/>
        <end position="188"/>
    </location>
</feature>
<proteinExistence type="predicted"/>
<dbReference type="Proteomes" id="UP000199681">
    <property type="component" value="Unassembled WGS sequence"/>
</dbReference>
<organism evidence="3 4">
    <name type="scientific">Cryobacterium levicorallinum</name>
    <dbReference type="NCBI Taxonomy" id="995038"/>
    <lineage>
        <taxon>Bacteria</taxon>
        <taxon>Bacillati</taxon>
        <taxon>Actinomycetota</taxon>
        <taxon>Actinomycetes</taxon>
        <taxon>Micrococcales</taxon>
        <taxon>Microbacteriaceae</taxon>
        <taxon>Cryobacterium</taxon>
    </lineage>
</organism>
<feature type="transmembrane region" description="Helical" evidence="2">
    <location>
        <begin position="355"/>
        <end position="372"/>
    </location>
</feature>